<dbReference type="PANTHER" id="PTHR19290">
    <property type="entry name" value="BASIC HELIX-LOOP-HELIX PROTEIN NEUROGENIN-RELATED"/>
    <property type="match status" value="1"/>
</dbReference>
<feature type="compositionally biased region" description="Low complexity" evidence="1">
    <location>
        <begin position="348"/>
        <end position="361"/>
    </location>
</feature>
<evidence type="ECO:0000256" key="1">
    <source>
        <dbReference type="SAM" id="MobiDB-lite"/>
    </source>
</evidence>
<comment type="caution">
    <text evidence="3">The sequence shown here is derived from an EMBL/GenBank/DDBJ whole genome shotgun (WGS) entry which is preliminary data.</text>
</comment>
<feature type="compositionally biased region" description="Polar residues" evidence="1">
    <location>
        <begin position="334"/>
        <end position="347"/>
    </location>
</feature>
<proteinExistence type="predicted"/>
<evidence type="ECO:0000259" key="2">
    <source>
        <dbReference type="PROSITE" id="PS50888"/>
    </source>
</evidence>
<evidence type="ECO:0000313" key="3">
    <source>
        <dbReference type="EMBL" id="KAK6626693.1"/>
    </source>
</evidence>
<dbReference type="Pfam" id="PF00010">
    <property type="entry name" value="HLH"/>
    <property type="match status" value="1"/>
</dbReference>
<feature type="region of interest" description="Disordered" evidence="1">
    <location>
        <begin position="108"/>
        <end position="153"/>
    </location>
</feature>
<reference evidence="3 4" key="1">
    <citation type="submission" date="2023-09" db="EMBL/GenBank/DDBJ databases">
        <title>Genomes of two closely related lineages of the louse Polyplax serrata with different host specificities.</title>
        <authorList>
            <person name="Martinu J."/>
            <person name="Tarabai H."/>
            <person name="Stefka J."/>
            <person name="Hypsa V."/>
        </authorList>
    </citation>
    <scope>NUCLEOTIDE SEQUENCE [LARGE SCALE GENOMIC DNA]</scope>
    <source>
        <strain evidence="3">98ZLc_SE</strain>
    </source>
</reference>
<dbReference type="InterPro" id="IPR032660">
    <property type="entry name" value="ATOH8_bHLH"/>
</dbReference>
<dbReference type="InterPro" id="IPR050359">
    <property type="entry name" value="bHLH_transcription_factors"/>
</dbReference>
<feature type="region of interest" description="Disordered" evidence="1">
    <location>
        <begin position="72"/>
        <end position="93"/>
    </location>
</feature>
<protein>
    <recommendedName>
        <fullName evidence="2">BHLH domain-containing protein</fullName>
    </recommendedName>
</protein>
<organism evidence="3 4">
    <name type="scientific">Polyplax serrata</name>
    <name type="common">Common mouse louse</name>
    <dbReference type="NCBI Taxonomy" id="468196"/>
    <lineage>
        <taxon>Eukaryota</taxon>
        <taxon>Metazoa</taxon>
        <taxon>Ecdysozoa</taxon>
        <taxon>Arthropoda</taxon>
        <taxon>Hexapoda</taxon>
        <taxon>Insecta</taxon>
        <taxon>Pterygota</taxon>
        <taxon>Neoptera</taxon>
        <taxon>Paraneoptera</taxon>
        <taxon>Psocodea</taxon>
        <taxon>Troctomorpha</taxon>
        <taxon>Phthiraptera</taxon>
        <taxon>Anoplura</taxon>
        <taxon>Polyplacidae</taxon>
        <taxon>Polyplax</taxon>
    </lineage>
</organism>
<feature type="compositionally biased region" description="Basic and acidic residues" evidence="1">
    <location>
        <begin position="309"/>
        <end position="319"/>
    </location>
</feature>
<dbReference type="InterPro" id="IPR036638">
    <property type="entry name" value="HLH_DNA-bd_sf"/>
</dbReference>
<dbReference type="Proteomes" id="UP001359485">
    <property type="component" value="Unassembled WGS sequence"/>
</dbReference>
<dbReference type="SUPFAM" id="SSF47459">
    <property type="entry name" value="HLH, helix-loop-helix DNA-binding domain"/>
    <property type="match status" value="1"/>
</dbReference>
<dbReference type="PROSITE" id="PS50888">
    <property type="entry name" value="BHLH"/>
    <property type="match status" value="1"/>
</dbReference>
<dbReference type="CDD" id="cd11421">
    <property type="entry name" value="bHLH_TS_ATOH8"/>
    <property type="match status" value="1"/>
</dbReference>
<name>A0ABR1ATG3_POLSC</name>
<accession>A0ABR1ATG3</accession>
<gene>
    <name evidence="3" type="ORF">RUM44_009169</name>
</gene>
<dbReference type="PANTHER" id="PTHR19290:SF102">
    <property type="entry name" value="TRANSCRIPTION FACTOR ATOH8"/>
    <property type="match status" value="1"/>
</dbReference>
<dbReference type="InterPro" id="IPR011598">
    <property type="entry name" value="bHLH_dom"/>
</dbReference>
<feature type="compositionally biased region" description="Polar residues" evidence="1">
    <location>
        <begin position="286"/>
        <end position="298"/>
    </location>
</feature>
<sequence length="462" mass="51619">MKGREYQDWKSKPQLSFHKRLIHNLVQKYKPLVAKDAMTDLNFTQVVFIFSCRLVSMADILERDAGFCSGGDEDDMEAEDGIHSPTDASEDSVDVKVQAISFRNRNKRKCAEPRKVDSDLPAKKRKLDLSVTRDDVEPSSRSPFRPWSASPTSVHPRDAFVPRILAPKTESIRQNELDVILMSRLPTTTSGAQRLFPVQRAGPFSPLGQEEPLSLVSKRKDGTSDPTKVSSHLNPRLPRARACTDAAADVRLPPTVPTWYLPPEDLSSKDIARPGKRATPPPQPSPVTGSYLNVTNKVRTVVAASAKKTKPEAKVKPEQVTHQQSDNKFGIDSLLSSTPTEGASKSSQVGQQQQQGHQGQQRNYKNMTRERRIEANARERTRVHTISAAFDTLRHSIPAYSHNQKLSKLSVLRIACSYIMTLSRLAGYDYSKDQSEPDLANCVDNVSRTIQTEGKVRKKRED</sequence>
<feature type="compositionally biased region" description="Basic and acidic residues" evidence="1">
    <location>
        <begin position="109"/>
        <end position="138"/>
    </location>
</feature>
<evidence type="ECO:0000313" key="4">
    <source>
        <dbReference type="Proteomes" id="UP001359485"/>
    </source>
</evidence>
<dbReference type="SMART" id="SM00353">
    <property type="entry name" value="HLH"/>
    <property type="match status" value="1"/>
</dbReference>
<dbReference type="Gene3D" id="4.10.280.10">
    <property type="entry name" value="Helix-loop-helix DNA-binding domain"/>
    <property type="match status" value="1"/>
</dbReference>
<keyword evidence="4" id="KW-1185">Reference proteome</keyword>
<dbReference type="EMBL" id="JAWJWF010000045">
    <property type="protein sequence ID" value="KAK6626693.1"/>
    <property type="molecule type" value="Genomic_DNA"/>
</dbReference>
<feature type="region of interest" description="Disordered" evidence="1">
    <location>
        <begin position="254"/>
        <end position="368"/>
    </location>
</feature>
<feature type="domain" description="BHLH" evidence="2">
    <location>
        <begin position="370"/>
        <end position="422"/>
    </location>
</feature>